<gene>
    <name evidence="7" type="ORF">DM484_12860</name>
</gene>
<evidence type="ECO:0000313" key="8">
    <source>
        <dbReference type="Proteomes" id="UP000249396"/>
    </source>
</evidence>
<keyword evidence="4 6" id="KW-1133">Transmembrane helix</keyword>
<evidence type="ECO:0000313" key="7">
    <source>
        <dbReference type="EMBL" id="PZN78492.1"/>
    </source>
</evidence>
<accession>A0A2W4R3F7</accession>
<dbReference type="PANTHER" id="PTHR30238">
    <property type="entry name" value="MEMBRANE BOUND PREDICTED REDOX MODULATOR"/>
    <property type="match status" value="1"/>
</dbReference>
<name>A0A2W4R3F7_9GAMM</name>
<dbReference type="InterPro" id="IPR022493">
    <property type="entry name" value="CHP03716_TM_YkoY"/>
</dbReference>
<comment type="caution">
    <text evidence="7">The sequence shown here is derived from an EMBL/GenBank/DDBJ whole genome shotgun (WGS) entry which is preliminary data.</text>
</comment>
<organism evidence="7 8">
    <name type="scientific">Candidatus Methylumidiphilus alinenensis</name>
    <dbReference type="NCBI Taxonomy" id="2202197"/>
    <lineage>
        <taxon>Bacteria</taxon>
        <taxon>Pseudomonadati</taxon>
        <taxon>Pseudomonadota</taxon>
        <taxon>Gammaproteobacteria</taxon>
        <taxon>Methylococcales</taxon>
        <taxon>Candidatus Methylumidiphilus</taxon>
    </lineage>
</organism>
<evidence type="ECO:0000256" key="3">
    <source>
        <dbReference type="ARBA" id="ARBA00022692"/>
    </source>
</evidence>
<evidence type="ECO:0000256" key="5">
    <source>
        <dbReference type="ARBA" id="ARBA00023136"/>
    </source>
</evidence>
<sequence>PVLSLLEVILSADNAIALAALTRGLPDVQLQRRALNLGLLLAYGLRILLILVSTWVIQFWEFEVAGALYLLWLVFKYFSSDPDKSEDHHHHGPRFASIWHAAPVIAMTDLAFSLDSVAAAVAVSRHIGVILLGATIGIIALRFMAGLFIRWLDEFTNLEDAGYLTIALVAIHMLLRVANEALVPPDWLMLILIGQLFVWGFAERTKPNGQ</sequence>
<evidence type="ECO:0000256" key="4">
    <source>
        <dbReference type="ARBA" id="ARBA00022989"/>
    </source>
</evidence>
<keyword evidence="3 6" id="KW-0812">Transmembrane</keyword>
<evidence type="ECO:0008006" key="9">
    <source>
        <dbReference type="Google" id="ProtNLM"/>
    </source>
</evidence>
<proteinExistence type="inferred from homology"/>
<dbReference type="Pfam" id="PF03741">
    <property type="entry name" value="TerC"/>
    <property type="match status" value="1"/>
</dbReference>
<comment type="subcellular location">
    <subcellularLocation>
        <location evidence="1">Membrane</location>
        <topology evidence="1">Multi-pass membrane protein</topology>
    </subcellularLocation>
</comment>
<protein>
    <recommendedName>
        <fullName evidence="9">Tellurium resistance protein TerC</fullName>
    </recommendedName>
</protein>
<dbReference type="NCBIfam" id="TIGR03716">
    <property type="entry name" value="R_switched_YkoY"/>
    <property type="match status" value="1"/>
</dbReference>
<reference evidence="7 8" key="1">
    <citation type="journal article" date="2018" name="Aquat. Microb. Ecol.">
        <title>Gammaproteobacterial methanotrophs dominate.</title>
        <authorList>
            <person name="Rissanen A.J."/>
            <person name="Saarenheimo J."/>
            <person name="Tiirola M."/>
            <person name="Peura S."/>
            <person name="Aalto S.L."/>
            <person name="Karvinen A."/>
            <person name="Nykanen H."/>
        </authorList>
    </citation>
    <scope>NUCLEOTIDE SEQUENCE [LARGE SCALE GENOMIC DNA]</scope>
    <source>
        <strain evidence="7">AMbin10</strain>
    </source>
</reference>
<feature type="transmembrane region" description="Helical" evidence="6">
    <location>
        <begin position="37"/>
        <end position="56"/>
    </location>
</feature>
<dbReference type="EMBL" id="QJPH01000317">
    <property type="protein sequence ID" value="PZN78492.1"/>
    <property type="molecule type" value="Genomic_DNA"/>
</dbReference>
<dbReference type="InterPro" id="IPR005496">
    <property type="entry name" value="Integral_membrane_TerC"/>
</dbReference>
<feature type="transmembrane region" description="Helical" evidence="6">
    <location>
        <begin position="98"/>
        <end position="121"/>
    </location>
</feature>
<comment type="similarity">
    <text evidence="2">Belongs to the TerC family.</text>
</comment>
<evidence type="ECO:0000256" key="2">
    <source>
        <dbReference type="ARBA" id="ARBA00007511"/>
    </source>
</evidence>
<keyword evidence="5 6" id="KW-0472">Membrane</keyword>
<dbReference type="GO" id="GO:0016020">
    <property type="term" value="C:membrane"/>
    <property type="evidence" value="ECO:0007669"/>
    <property type="project" value="UniProtKB-SubCell"/>
</dbReference>
<dbReference type="PANTHER" id="PTHR30238:SF4">
    <property type="entry name" value="SLL1022 PROTEIN"/>
    <property type="match status" value="1"/>
</dbReference>
<dbReference type="Proteomes" id="UP000249396">
    <property type="component" value="Unassembled WGS sequence"/>
</dbReference>
<feature type="transmembrane region" description="Helical" evidence="6">
    <location>
        <begin position="127"/>
        <end position="149"/>
    </location>
</feature>
<feature type="transmembrane region" description="Helical" evidence="6">
    <location>
        <begin position="184"/>
        <end position="202"/>
    </location>
</feature>
<evidence type="ECO:0000256" key="1">
    <source>
        <dbReference type="ARBA" id="ARBA00004141"/>
    </source>
</evidence>
<feature type="non-terminal residue" evidence="7">
    <location>
        <position position="1"/>
    </location>
</feature>
<evidence type="ECO:0000256" key="6">
    <source>
        <dbReference type="SAM" id="Phobius"/>
    </source>
</evidence>
<dbReference type="AlphaFoldDB" id="A0A2W4R3F7"/>